<organism evidence="2">
    <name type="scientific">marine sediment metagenome</name>
    <dbReference type="NCBI Taxonomy" id="412755"/>
    <lineage>
        <taxon>unclassified sequences</taxon>
        <taxon>metagenomes</taxon>
        <taxon>ecological metagenomes</taxon>
    </lineage>
</organism>
<dbReference type="InterPro" id="IPR052018">
    <property type="entry name" value="PHP_domain"/>
</dbReference>
<feature type="non-terminal residue" evidence="2">
    <location>
        <position position="144"/>
    </location>
</feature>
<comment type="caution">
    <text evidence="2">The sequence shown here is derived from an EMBL/GenBank/DDBJ whole genome shotgun (WGS) entry which is preliminary data.</text>
</comment>
<dbReference type="Pfam" id="PF02811">
    <property type="entry name" value="PHP"/>
    <property type="match status" value="1"/>
</dbReference>
<dbReference type="InterPro" id="IPR004013">
    <property type="entry name" value="PHP_dom"/>
</dbReference>
<sequence length="144" mass="15850">MLKADLHTHTYFSPDSLTSPEKYVQACVNRRINCVAVTDHNAIDGALAVEKLATFKVIIGEEVESAEGEIIGLFLQEEVPPSLGSEETVERIKGQGGLVCIPHPFDRFRGEHLAEAALMRILPQVDIIEALNARTTFRADNDHA</sequence>
<dbReference type="EMBL" id="BARS01023968">
    <property type="protein sequence ID" value="GAG02442.1"/>
    <property type="molecule type" value="Genomic_DNA"/>
</dbReference>
<dbReference type="PANTHER" id="PTHR42924">
    <property type="entry name" value="EXONUCLEASE"/>
    <property type="match status" value="1"/>
</dbReference>
<gene>
    <name evidence="2" type="ORF">S01H1_38110</name>
</gene>
<dbReference type="InterPro" id="IPR016195">
    <property type="entry name" value="Pol/histidinol_Pase-like"/>
</dbReference>
<dbReference type="CDD" id="cd07432">
    <property type="entry name" value="PHP_HisPPase"/>
    <property type="match status" value="1"/>
</dbReference>
<name>X0UT92_9ZZZZ</name>
<dbReference type="PANTHER" id="PTHR42924:SF3">
    <property type="entry name" value="POLYMERASE_HISTIDINOL PHOSPHATASE N-TERMINAL DOMAIN-CONTAINING PROTEIN"/>
    <property type="match status" value="1"/>
</dbReference>
<dbReference type="SUPFAM" id="SSF89550">
    <property type="entry name" value="PHP domain-like"/>
    <property type="match status" value="1"/>
</dbReference>
<feature type="domain" description="Polymerase/histidinol phosphatase N-terminal" evidence="1">
    <location>
        <begin position="4"/>
        <end position="67"/>
    </location>
</feature>
<dbReference type="GO" id="GO:0004534">
    <property type="term" value="F:5'-3' RNA exonuclease activity"/>
    <property type="evidence" value="ECO:0007669"/>
    <property type="project" value="TreeGrafter"/>
</dbReference>
<dbReference type="InterPro" id="IPR003141">
    <property type="entry name" value="Pol/His_phosphatase_N"/>
</dbReference>
<dbReference type="Gene3D" id="3.20.20.140">
    <property type="entry name" value="Metal-dependent hydrolases"/>
    <property type="match status" value="1"/>
</dbReference>
<protein>
    <recommendedName>
        <fullName evidence="1">Polymerase/histidinol phosphatase N-terminal domain-containing protein</fullName>
    </recommendedName>
</protein>
<reference evidence="2" key="1">
    <citation type="journal article" date="2014" name="Front. Microbiol.">
        <title>High frequency of phylogenetically diverse reductive dehalogenase-homologous genes in deep subseafloor sedimentary metagenomes.</title>
        <authorList>
            <person name="Kawai M."/>
            <person name="Futagami T."/>
            <person name="Toyoda A."/>
            <person name="Takaki Y."/>
            <person name="Nishi S."/>
            <person name="Hori S."/>
            <person name="Arai W."/>
            <person name="Tsubouchi T."/>
            <person name="Morono Y."/>
            <person name="Uchiyama I."/>
            <person name="Ito T."/>
            <person name="Fujiyama A."/>
            <person name="Inagaki F."/>
            <person name="Takami H."/>
        </authorList>
    </citation>
    <scope>NUCLEOTIDE SEQUENCE</scope>
    <source>
        <strain evidence="2">Expedition CK06-06</strain>
    </source>
</reference>
<dbReference type="SMART" id="SM00481">
    <property type="entry name" value="POLIIIAc"/>
    <property type="match status" value="1"/>
</dbReference>
<proteinExistence type="predicted"/>
<dbReference type="GO" id="GO:0035312">
    <property type="term" value="F:5'-3' DNA exonuclease activity"/>
    <property type="evidence" value="ECO:0007669"/>
    <property type="project" value="TreeGrafter"/>
</dbReference>
<dbReference type="AlphaFoldDB" id="X0UT92"/>
<evidence type="ECO:0000259" key="1">
    <source>
        <dbReference type="SMART" id="SM00481"/>
    </source>
</evidence>
<evidence type="ECO:0000313" key="2">
    <source>
        <dbReference type="EMBL" id="GAG02442.1"/>
    </source>
</evidence>
<accession>X0UT92</accession>